<proteinExistence type="predicted"/>
<protein>
    <submittedName>
        <fullName evidence="2">Uncharacterized protein</fullName>
    </submittedName>
</protein>
<organism evidence="2 3">
    <name type="scientific">Dickeya phage vB_DsoM_AD1</name>
    <dbReference type="NCBI Taxonomy" id="2283029"/>
    <lineage>
        <taxon>Viruses</taxon>
        <taxon>Duplodnaviria</taxon>
        <taxon>Heunggongvirae</taxon>
        <taxon>Uroviricota</taxon>
        <taxon>Caudoviricetes</taxon>
        <taxon>Alexandravirus</taxon>
        <taxon>Alexandravirus AD1</taxon>
    </lineage>
</organism>
<evidence type="ECO:0000313" key="2">
    <source>
        <dbReference type="EMBL" id="AXG67333.1"/>
    </source>
</evidence>
<dbReference type="InterPro" id="IPR018247">
    <property type="entry name" value="EF_Hand_1_Ca_BS"/>
</dbReference>
<dbReference type="PROSITE" id="PS00018">
    <property type="entry name" value="EF_HAND_1"/>
    <property type="match status" value="1"/>
</dbReference>
<dbReference type="Proteomes" id="UP000262440">
    <property type="component" value="Segment"/>
</dbReference>
<reference evidence="2 3" key="1">
    <citation type="journal article" date="2018" name="Front. Microbiol.">
        <title>Jumbo Bacteriophages Are Represented Within an Increasing Diversity of Environmental Viruses Infecting the Emerging Phytopathogen, Dickeya solani.</title>
        <authorList>
            <person name="Day A.W."/>
            <person name="Ahn J."/>
            <person name="Salmond G.P.C."/>
        </authorList>
    </citation>
    <scope>NUCLEOTIDE SEQUENCE [LARGE SCALE GENOMIC DNA]</scope>
</reference>
<dbReference type="EMBL" id="MH460463">
    <property type="protein sequence ID" value="AXG67333.1"/>
    <property type="molecule type" value="Genomic_DNA"/>
</dbReference>
<evidence type="ECO:0000256" key="1">
    <source>
        <dbReference type="SAM" id="MobiDB-lite"/>
    </source>
</evidence>
<name>A0A384ZYJ2_9CAUD</name>
<keyword evidence="3" id="KW-1185">Reference proteome</keyword>
<sequence length="390" mass="44231">MNDIASIARSIFERGTIEQRDALRAVANTVLVPSMRLSYEVAEPTVEETYRLLEGIAFTGDGKMMLPGDEIYALDSLLNKEWKKTFFEAVANMTLTMYCTDPHTAGKGFWPKSNNDCCEFITRAFIWMLTQHGLTNILVRDTSVVSHTRLPQFIIALQTEGKDDGYARHFSLYDPYSDSGNITVSNLWSEEYKAARVSETLAGRPPEYDAVRHMNFDDLADLCERLELIAVKSDSNCDCDDDDCECDELVTRHDLDRDPDDLREIFYAKYGDPDDEGVVDEEDWITGASLMEVEINLPIVTLHKPVPKTNMPRSGHMKMKKPMAKSTNKSRVVLNHDQQIWHELDEKQEFGDRRFAITLVSRHTCGINRPVATNNEALAIAYALLALDSK</sequence>
<feature type="region of interest" description="Disordered" evidence="1">
    <location>
        <begin position="306"/>
        <end position="329"/>
    </location>
</feature>
<gene>
    <name evidence="2" type="ORF">AD1_289</name>
</gene>
<accession>A0A384ZYJ2</accession>
<evidence type="ECO:0000313" key="3">
    <source>
        <dbReference type="Proteomes" id="UP000262440"/>
    </source>
</evidence>